<keyword evidence="1 2" id="KW-0732">Signal</keyword>
<comment type="caution">
    <text evidence="3">The sequence shown here is derived from an EMBL/GenBank/DDBJ whole genome shotgun (WGS) entry which is preliminary data.</text>
</comment>
<dbReference type="InterPro" id="IPR053713">
    <property type="entry name" value="Bact_OM_Channel_sf"/>
</dbReference>
<dbReference type="EMBL" id="JAVIKH010000005">
    <property type="protein sequence ID" value="MDX8335842.1"/>
    <property type="molecule type" value="Genomic_DNA"/>
</dbReference>
<evidence type="ECO:0008006" key="5">
    <source>
        <dbReference type="Google" id="ProtNLM"/>
    </source>
</evidence>
<gene>
    <name evidence="3" type="ORF">RFV38_04930</name>
</gene>
<name>A0ABU4W9Z4_9FUSO</name>
<feature type="signal peptide" evidence="2">
    <location>
        <begin position="1"/>
        <end position="20"/>
    </location>
</feature>
<dbReference type="RefSeq" id="WP_320313248.1">
    <property type="nucleotide sequence ID" value="NZ_JAVIKH010000005.1"/>
</dbReference>
<feature type="chain" id="PRO_5045921605" description="Protochlamydia outer membrane protein domain-containing protein" evidence="2">
    <location>
        <begin position="21"/>
        <end position="365"/>
    </location>
</feature>
<sequence>MKKSLYLLAALSLLGTNVFAKEIVAEPVVVTPISGEVTEENVNEETQIMTMVEVPEDKWSFNGRMYLETENFDNSSKVNRGTDQMNRVGGSIDGLFWGTGISASKDKLTLDLNVERRYVDGLYSFKDGTNDRTRVDWKVRYQLLENQGFHVKYRNEKGDGFRRDRFELGTDWNYFNNMFAGWFVVGHDIDKGTSYEADILDPNLTAASVIKKSKRTKGSYWEGDFGPSFKVTENLSINPTIYTTGEFYDGYEMVDTQLRIMTPYQVNDKLTIMPRIRITLNKTFDVKNDATNGDYKRDWDSGFGGRIRYELMGNYVFTEQLSTFVGVAFEHEKRDFKNSDILNGKNGKESLNMWWGYVGLNYKFN</sequence>
<organism evidence="3 4">
    <name type="scientific">Candidatus Cetobacterium colombiensis</name>
    <dbReference type="NCBI Taxonomy" id="3073100"/>
    <lineage>
        <taxon>Bacteria</taxon>
        <taxon>Fusobacteriati</taxon>
        <taxon>Fusobacteriota</taxon>
        <taxon>Fusobacteriia</taxon>
        <taxon>Fusobacteriales</taxon>
        <taxon>Fusobacteriaceae</taxon>
        <taxon>Cetobacterium</taxon>
    </lineage>
</organism>
<accession>A0ABU4W9Z4</accession>
<protein>
    <recommendedName>
        <fullName evidence="5">Protochlamydia outer membrane protein domain-containing protein</fullName>
    </recommendedName>
</protein>
<keyword evidence="4" id="KW-1185">Reference proteome</keyword>
<dbReference type="Proteomes" id="UP001279681">
    <property type="component" value="Unassembled WGS sequence"/>
</dbReference>
<evidence type="ECO:0000256" key="2">
    <source>
        <dbReference type="SAM" id="SignalP"/>
    </source>
</evidence>
<evidence type="ECO:0000313" key="4">
    <source>
        <dbReference type="Proteomes" id="UP001279681"/>
    </source>
</evidence>
<reference evidence="4" key="1">
    <citation type="submission" date="2023-07" db="EMBL/GenBank/DDBJ databases">
        <authorList>
            <person name="Colorado M.A."/>
            <person name="Villamil L.M."/>
            <person name="Melo J.F."/>
            <person name="Rodriguez J.A."/>
            <person name="Ruiz R.Y."/>
        </authorList>
    </citation>
    <scope>NUCLEOTIDE SEQUENCE [LARGE SCALE GENOMIC DNA]</scope>
    <source>
        <strain evidence="4">C33</strain>
    </source>
</reference>
<evidence type="ECO:0000256" key="1">
    <source>
        <dbReference type="ARBA" id="ARBA00022729"/>
    </source>
</evidence>
<evidence type="ECO:0000313" key="3">
    <source>
        <dbReference type="EMBL" id="MDX8335842.1"/>
    </source>
</evidence>
<proteinExistence type="predicted"/>
<dbReference type="Gene3D" id="2.40.160.40">
    <property type="entry name" value="monomeric porin ompg"/>
    <property type="match status" value="1"/>
</dbReference>